<organism evidence="2 3">
    <name type="scientific">Chromohalobacter japonicus</name>
    <dbReference type="NCBI Taxonomy" id="223900"/>
    <lineage>
        <taxon>Bacteria</taxon>
        <taxon>Pseudomonadati</taxon>
        <taxon>Pseudomonadota</taxon>
        <taxon>Gammaproteobacteria</taxon>
        <taxon>Oceanospirillales</taxon>
        <taxon>Halomonadaceae</taxon>
        <taxon>Chromohalobacter</taxon>
    </lineage>
</organism>
<dbReference type="AlphaFoldDB" id="A0A1Q8TGG5"/>
<keyword evidence="3" id="KW-1185">Reference proteome</keyword>
<dbReference type="SMART" id="SM00901">
    <property type="entry name" value="FRG"/>
    <property type="match status" value="1"/>
</dbReference>
<name>A0A1Q8TGG5_9GAMM</name>
<dbReference type="Pfam" id="PF08867">
    <property type="entry name" value="FRG"/>
    <property type="match status" value="1"/>
</dbReference>
<dbReference type="InterPro" id="IPR014966">
    <property type="entry name" value="FRG-dom"/>
</dbReference>
<sequence>MECCDTDIFGSVPLPNSMNEILDLAREHSADRRNVHLWRGQSNIAWPIHSSAYRRLIRTNRIVNERSMQSYEEYLLGHATHQGYRFELGRELSDFELLAKLQHHGAATRLIDCSRNIMAALWFACASEPDKTGLLFGVHSDHLGGGENKPETRQYKDIFNGLEQFKHPQTWQPPVVSKRIAAQGAQFLYSTMVDCKMGSLAIEEEKKTYIAIGISPAFKKIALEELAGLFDIRYLTLFPDIDGFGYANSQQFDQHESERW</sequence>
<comment type="caution">
    <text evidence="2">The sequence shown here is derived from an EMBL/GenBank/DDBJ whole genome shotgun (WGS) entry which is preliminary data.</text>
</comment>
<protein>
    <recommendedName>
        <fullName evidence="1">FRG domain-containing protein</fullName>
    </recommendedName>
</protein>
<reference evidence="2 3" key="1">
    <citation type="submission" date="2016-12" db="EMBL/GenBank/DDBJ databases">
        <title>Draft genome sequences of strains Salinicola socius SMB35, Salinicola sp. MH3R3-1 and Chromohalobacter sp. SMB17 from the Verkhnekamsk potash mining region of Russia.</title>
        <authorList>
            <person name="Mavrodi D.V."/>
            <person name="Olsson B.E."/>
            <person name="Korsakova E.S."/>
            <person name="Pyankova A."/>
            <person name="Mavrodi O.V."/>
            <person name="Plotnikova E.G."/>
        </authorList>
    </citation>
    <scope>NUCLEOTIDE SEQUENCE [LARGE SCALE GENOMIC DNA]</scope>
    <source>
        <strain evidence="2 3">SMB17</strain>
    </source>
</reference>
<evidence type="ECO:0000313" key="3">
    <source>
        <dbReference type="Proteomes" id="UP000186806"/>
    </source>
</evidence>
<dbReference type="EMBL" id="MSDQ01000006">
    <property type="protein sequence ID" value="OLO12735.1"/>
    <property type="molecule type" value="Genomic_DNA"/>
</dbReference>
<feature type="domain" description="FRG" evidence="1">
    <location>
        <begin position="32"/>
        <end position="136"/>
    </location>
</feature>
<dbReference type="Proteomes" id="UP000186806">
    <property type="component" value="Unassembled WGS sequence"/>
</dbReference>
<proteinExistence type="predicted"/>
<evidence type="ECO:0000313" key="2">
    <source>
        <dbReference type="EMBL" id="OLO12735.1"/>
    </source>
</evidence>
<accession>A0A1Q8TGG5</accession>
<gene>
    <name evidence="2" type="ORF">BTW10_04640</name>
</gene>
<evidence type="ECO:0000259" key="1">
    <source>
        <dbReference type="SMART" id="SM00901"/>
    </source>
</evidence>